<evidence type="ECO:0000259" key="8">
    <source>
        <dbReference type="PROSITE" id="PS50850"/>
    </source>
</evidence>
<keyword evidence="4 7" id="KW-1133">Transmembrane helix</keyword>
<accession>A0A135LK20</accession>
<dbReference type="InterPro" id="IPR041698">
    <property type="entry name" value="Methyltransf_25"/>
</dbReference>
<dbReference type="GO" id="GO:0016020">
    <property type="term" value="C:membrane"/>
    <property type="evidence" value="ECO:0007669"/>
    <property type="project" value="UniProtKB-SubCell"/>
</dbReference>
<dbReference type="GO" id="GO:0022857">
    <property type="term" value="F:transmembrane transporter activity"/>
    <property type="evidence" value="ECO:0007669"/>
    <property type="project" value="InterPro"/>
</dbReference>
<dbReference type="Proteomes" id="UP000070168">
    <property type="component" value="Unassembled WGS sequence"/>
</dbReference>
<gene>
    <name evidence="9" type="ORF">PGRI_031590</name>
</gene>
<feature type="transmembrane region" description="Helical" evidence="7">
    <location>
        <begin position="580"/>
        <end position="601"/>
    </location>
</feature>
<evidence type="ECO:0000256" key="1">
    <source>
        <dbReference type="ARBA" id="ARBA00004141"/>
    </source>
</evidence>
<feature type="transmembrane region" description="Helical" evidence="7">
    <location>
        <begin position="885"/>
        <end position="906"/>
    </location>
</feature>
<evidence type="ECO:0000256" key="7">
    <source>
        <dbReference type="SAM" id="Phobius"/>
    </source>
</evidence>
<evidence type="ECO:0000256" key="3">
    <source>
        <dbReference type="ARBA" id="ARBA00022692"/>
    </source>
</evidence>
<dbReference type="PANTHER" id="PTHR23502:SF68">
    <property type="entry name" value="MULTIDRUG TRANSPORTER, PUTATIVE (AFU_ORTHOLOGUE AFUA_3G01120)-RELATED"/>
    <property type="match status" value="1"/>
</dbReference>
<proteinExistence type="inferred from homology"/>
<keyword evidence="5 7" id="KW-0472">Membrane</keyword>
<feature type="transmembrane region" description="Helical" evidence="7">
    <location>
        <begin position="739"/>
        <end position="764"/>
    </location>
</feature>
<evidence type="ECO:0000256" key="6">
    <source>
        <dbReference type="SAM" id="MobiDB-lite"/>
    </source>
</evidence>
<comment type="subcellular location">
    <subcellularLocation>
        <location evidence="1">Membrane</location>
        <topology evidence="1">Multi-pass membrane protein</topology>
    </subcellularLocation>
</comment>
<dbReference type="InterPro" id="IPR011701">
    <property type="entry name" value="MFS"/>
</dbReference>
<name>A0A135LK20_PENPA</name>
<keyword evidence="3 7" id="KW-0812">Transmembrane</keyword>
<dbReference type="FunFam" id="1.20.1250.20:FF:000011">
    <property type="entry name" value="MFS multidrug transporter, putative"/>
    <property type="match status" value="1"/>
</dbReference>
<feature type="transmembrane region" description="Helical" evidence="7">
    <location>
        <begin position="668"/>
        <end position="689"/>
    </location>
</feature>
<dbReference type="PROSITE" id="PS50850">
    <property type="entry name" value="MFS"/>
    <property type="match status" value="1"/>
</dbReference>
<evidence type="ECO:0000256" key="4">
    <source>
        <dbReference type="ARBA" id="ARBA00022989"/>
    </source>
</evidence>
<dbReference type="Gene3D" id="1.20.1250.20">
    <property type="entry name" value="MFS general substrate transporter like domains"/>
    <property type="match status" value="1"/>
</dbReference>
<dbReference type="SUPFAM" id="SSF103473">
    <property type="entry name" value="MFS general substrate transporter"/>
    <property type="match status" value="1"/>
</dbReference>
<dbReference type="AlphaFoldDB" id="A0A135LK20"/>
<feature type="transmembrane region" description="Helical" evidence="7">
    <location>
        <begin position="513"/>
        <end position="534"/>
    </location>
</feature>
<reference evidence="9 10" key="1">
    <citation type="journal article" date="2016" name="BMC Genomics">
        <title>Genome sequencing and secondary metabolism of the postharvest pathogen Penicillium griseofulvum.</title>
        <authorList>
            <person name="Banani H."/>
            <person name="Marcet-Houben M."/>
            <person name="Ballester A.R."/>
            <person name="Abbruscato P."/>
            <person name="Gonzalez-Candelas L."/>
            <person name="Gabaldon T."/>
            <person name="Spadaro D."/>
        </authorList>
    </citation>
    <scope>NUCLEOTIDE SEQUENCE [LARGE SCALE GENOMIC DNA]</scope>
    <source>
        <strain evidence="9 10">PG3</strain>
    </source>
</reference>
<dbReference type="Pfam" id="PF07690">
    <property type="entry name" value="MFS_1"/>
    <property type="match status" value="1"/>
</dbReference>
<dbReference type="RefSeq" id="XP_040647825.1">
    <property type="nucleotide sequence ID" value="XM_040790872.1"/>
</dbReference>
<comment type="similarity">
    <text evidence="2">Belongs to the major facilitator superfamily.</text>
</comment>
<feature type="transmembrane region" description="Helical" evidence="7">
    <location>
        <begin position="554"/>
        <end position="573"/>
    </location>
</feature>
<evidence type="ECO:0000313" key="9">
    <source>
        <dbReference type="EMBL" id="KXG49289.1"/>
    </source>
</evidence>
<feature type="region of interest" description="Disordered" evidence="6">
    <location>
        <begin position="460"/>
        <end position="500"/>
    </location>
</feature>
<dbReference type="CDD" id="cd17323">
    <property type="entry name" value="MFS_Tpo1_MDR_like"/>
    <property type="match status" value="1"/>
</dbReference>
<feature type="transmembrane region" description="Helical" evidence="7">
    <location>
        <begin position="918"/>
        <end position="940"/>
    </location>
</feature>
<keyword evidence="10" id="KW-1185">Reference proteome</keyword>
<dbReference type="PANTHER" id="PTHR23502">
    <property type="entry name" value="MAJOR FACILITATOR SUPERFAMILY"/>
    <property type="match status" value="1"/>
</dbReference>
<comment type="caution">
    <text evidence="9">The sequence shown here is derived from an EMBL/GenBank/DDBJ whole genome shotgun (WGS) entry which is preliminary data.</text>
</comment>
<feature type="transmembrane region" description="Helical" evidence="7">
    <location>
        <begin position="641"/>
        <end position="662"/>
    </location>
</feature>
<dbReference type="InterPro" id="IPR036259">
    <property type="entry name" value="MFS_trans_sf"/>
</dbReference>
<feature type="transmembrane region" description="Helical" evidence="7">
    <location>
        <begin position="784"/>
        <end position="804"/>
    </location>
</feature>
<dbReference type="Pfam" id="PF13649">
    <property type="entry name" value="Methyltransf_25"/>
    <property type="match status" value="1"/>
</dbReference>
<feature type="transmembrane region" description="Helical" evidence="7">
    <location>
        <begin position="850"/>
        <end position="873"/>
    </location>
</feature>
<evidence type="ECO:0000256" key="2">
    <source>
        <dbReference type="ARBA" id="ARBA00008335"/>
    </source>
</evidence>
<evidence type="ECO:0000313" key="10">
    <source>
        <dbReference type="Proteomes" id="UP000070168"/>
    </source>
</evidence>
<dbReference type="InterPro" id="IPR029063">
    <property type="entry name" value="SAM-dependent_MTases_sf"/>
</dbReference>
<feature type="transmembrane region" description="Helical" evidence="7">
    <location>
        <begin position="825"/>
        <end position="844"/>
    </location>
</feature>
<sequence>MKIGLLILRQDVQHTQQGGSAVDARYYITHARHEFETCYISKSNAEEDIDEICSNKFDMFLNYMVAKSEDAVRVAAITKYLEAKGVPLLNNQTGAGEGVKRSVVRNINGLNPTFAAGQNWLCLVMDMGLETKVFTPGQQVSAHCLDRKVSHPASANFTLMTDVTLKAELESITLDLFRATCSGFACIGIELVSHGNAVSLEGRICPPRAFSPREASTYEDLVIEKEFPGGHMAFIDMLVASKEMRSGQDSDRNRHLASVYDGFAPRYSAARANTGLSRMQEDLSRDYDFSGTVLDLACGSGEFGAILHDKGIAAKITGSDLSSGMTQSSYIQDHYEKPLLIGPMDELIMSVNNFDHVVCFAAFQFLDPVHLTAFLARMFMVAKRSVTAIHEDLTEAYIENMKKRNGELCTNFNHVSTLEEFGVPKGWKQVRMERFPLYDNPNLGETVDQSKIAKNMGYQEDLPSNSHNLKSDDEEALAEKTSHSPLNNTTPDLGWDGPTDPARPVNWSKTKKWLNMFSIAYLTFLTPLTSSIVAPAQGLVLKEFHTTNKTLSSFVVSIYLVGFAIGPLFLAPLSEMYGRLRIYQIGTLIFVIWNVAGALAPNIGALLVFRLFAGISGSSPVTLGAGSVADMFIREERGAALSIYGLGPLLGPVIGPIAGGYLSQAQGWRWVFWLLAIVSGVAVIMVSIFQSETYEPVLLRRRVTRIRKEMGNPDIISGQDLKVDSRKLFIQAISRPTKILLLTPNAALFSLYTGIVFGYLYLLFTTVTDLYQTTYNFSQGATGLVFIGIGVGSLVGLTFFGALSDKIQNHLIAKNNGQAEPEFRLPILILASFLLPIGLFWYGWSAYMHAHWIMPIIGLGWIGCGIIATLMPIQAYLIDAFGEYAASAVAANTVVRSLVGAFLPLAGPSMYAALGQGWGNSLLGFIALCMLPVPVVFYIYGKRIRMSPRSQISL</sequence>
<dbReference type="OrthoDB" id="66144at2759"/>
<dbReference type="SUPFAM" id="SSF53335">
    <property type="entry name" value="S-adenosyl-L-methionine-dependent methyltransferases"/>
    <property type="match status" value="1"/>
</dbReference>
<dbReference type="EMBL" id="LHQR01000065">
    <property type="protein sequence ID" value="KXG49289.1"/>
    <property type="molecule type" value="Genomic_DNA"/>
</dbReference>
<organism evidence="9 10">
    <name type="scientific">Penicillium patulum</name>
    <name type="common">Penicillium griseofulvum</name>
    <dbReference type="NCBI Taxonomy" id="5078"/>
    <lineage>
        <taxon>Eukaryota</taxon>
        <taxon>Fungi</taxon>
        <taxon>Dikarya</taxon>
        <taxon>Ascomycota</taxon>
        <taxon>Pezizomycotina</taxon>
        <taxon>Eurotiomycetes</taxon>
        <taxon>Eurotiomycetidae</taxon>
        <taxon>Eurotiales</taxon>
        <taxon>Aspergillaceae</taxon>
        <taxon>Penicillium</taxon>
    </lineage>
</organism>
<dbReference type="InterPro" id="IPR020846">
    <property type="entry name" value="MFS_dom"/>
</dbReference>
<evidence type="ECO:0000256" key="5">
    <source>
        <dbReference type="ARBA" id="ARBA00023136"/>
    </source>
</evidence>
<protein>
    <submittedName>
        <fullName evidence="9">Major facilitator superfamily domain, general substrate transporter</fullName>
    </submittedName>
</protein>
<dbReference type="STRING" id="5078.A0A135LK20"/>
<feature type="domain" description="Major facilitator superfamily (MFS) profile" evidence="8">
    <location>
        <begin position="515"/>
        <end position="944"/>
    </location>
</feature>
<dbReference type="CDD" id="cd02440">
    <property type="entry name" value="AdoMet_MTases"/>
    <property type="match status" value="1"/>
</dbReference>
<dbReference type="Gene3D" id="3.40.50.150">
    <property type="entry name" value="Vaccinia Virus protein VP39"/>
    <property type="match status" value="1"/>
</dbReference>
<dbReference type="GeneID" id="63706172"/>